<name>A0ABW9G628_9GAMM</name>
<gene>
    <name evidence="2" type="primary">yfaE</name>
    <name evidence="2" type="ORF">ABUE30_08415</name>
</gene>
<dbReference type="InterPro" id="IPR001041">
    <property type="entry name" value="2Fe-2S_ferredoxin-type"/>
</dbReference>
<dbReference type="RefSeq" id="WP_408623304.1">
    <property type="nucleotide sequence ID" value="NZ_JBEQCT010000003.1"/>
</dbReference>
<accession>A0ABW9G628</accession>
<dbReference type="PROSITE" id="PS51085">
    <property type="entry name" value="2FE2S_FER_2"/>
    <property type="match status" value="1"/>
</dbReference>
<proteinExistence type="predicted"/>
<dbReference type="CDD" id="cd00207">
    <property type="entry name" value="fer2"/>
    <property type="match status" value="1"/>
</dbReference>
<dbReference type="PROSITE" id="PS00197">
    <property type="entry name" value="2FE2S_FER_1"/>
    <property type="match status" value="1"/>
</dbReference>
<protein>
    <submittedName>
        <fullName evidence="2">Class I ribonucleotide reductase maintenance protein YfaE</fullName>
    </submittedName>
</protein>
<dbReference type="Proteomes" id="UP001629953">
    <property type="component" value="Unassembled WGS sequence"/>
</dbReference>
<dbReference type="SUPFAM" id="SSF54292">
    <property type="entry name" value="2Fe-2S ferredoxin-like"/>
    <property type="match status" value="1"/>
</dbReference>
<comment type="caution">
    <text evidence="2">The sequence shown here is derived from an EMBL/GenBank/DDBJ whole genome shotgun (WGS) entry which is preliminary data.</text>
</comment>
<evidence type="ECO:0000313" key="2">
    <source>
        <dbReference type="EMBL" id="MFM2485087.1"/>
    </source>
</evidence>
<dbReference type="Pfam" id="PF00111">
    <property type="entry name" value="Fer2"/>
    <property type="match status" value="1"/>
</dbReference>
<evidence type="ECO:0000259" key="1">
    <source>
        <dbReference type="PROSITE" id="PS51085"/>
    </source>
</evidence>
<dbReference type="InterPro" id="IPR036010">
    <property type="entry name" value="2Fe-2S_ferredoxin-like_sf"/>
</dbReference>
<dbReference type="EMBL" id="JBEQCT010000003">
    <property type="protein sequence ID" value="MFM2485087.1"/>
    <property type="molecule type" value="Genomic_DNA"/>
</dbReference>
<dbReference type="NCBIfam" id="NF007985">
    <property type="entry name" value="PRK10713.1"/>
    <property type="match status" value="1"/>
</dbReference>
<evidence type="ECO:0000313" key="3">
    <source>
        <dbReference type="Proteomes" id="UP001629953"/>
    </source>
</evidence>
<dbReference type="Gene3D" id="3.10.20.30">
    <property type="match status" value="1"/>
</dbReference>
<feature type="domain" description="2Fe-2S ferredoxin-type" evidence="1">
    <location>
        <begin position="1"/>
        <end position="87"/>
    </location>
</feature>
<sequence>MATLKINQRTIAVRCGQSLLEAAEQVGINVEYQCRNGFCGACRKRLTSGKVNYPTPPLAYCDENEVLLCCAYLDEHDEASISLIEQTEKLP</sequence>
<dbReference type="InterPro" id="IPR006058">
    <property type="entry name" value="2Fe2S_fd_BS"/>
</dbReference>
<keyword evidence="3" id="KW-1185">Reference proteome</keyword>
<reference evidence="2 3" key="1">
    <citation type="journal article" date="2013" name="Int. J. Syst. Evol. Microbiol.">
        <title>Celerinatantimonas yamalensis sp. nov., a cold-adapted diazotrophic bacterium from a cold permafrost brine.</title>
        <authorList>
            <person name="Shcherbakova V."/>
            <person name="Chuvilskaya N."/>
            <person name="Rivkina E."/>
            <person name="Demidov N."/>
            <person name="Uchaeva V."/>
            <person name="Suetin S."/>
            <person name="Suzina N."/>
            <person name="Gilichinsky D."/>
        </authorList>
    </citation>
    <scope>NUCLEOTIDE SEQUENCE [LARGE SCALE GENOMIC DNA]</scope>
    <source>
        <strain evidence="2 3">C7</strain>
    </source>
</reference>
<organism evidence="2 3">
    <name type="scientific">Celerinatantimonas yamalensis</name>
    <dbReference type="NCBI Taxonomy" id="559956"/>
    <lineage>
        <taxon>Bacteria</taxon>
        <taxon>Pseudomonadati</taxon>
        <taxon>Pseudomonadota</taxon>
        <taxon>Gammaproteobacteria</taxon>
        <taxon>Celerinatantimonadaceae</taxon>
        <taxon>Celerinatantimonas</taxon>
    </lineage>
</organism>
<dbReference type="InterPro" id="IPR012675">
    <property type="entry name" value="Beta-grasp_dom_sf"/>
</dbReference>